<dbReference type="Proteomes" id="UP001164250">
    <property type="component" value="Chromosome 4"/>
</dbReference>
<proteinExistence type="predicted"/>
<evidence type="ECO:0000313" key="2">
    <source>
        <dbReference type="Proteomes" id="UP001164250"/>
    </source>
</evidence>
<dbReference type="EMBL" id="CM047900">
    <property type="protein sequence ID" value="KAJ0098574.1"/>
    <property type="molecule type" value="Genomic_DNA"/>
</dbReference>
<reference evidence="2" key="1">
    <citation type="journal article" date="2023" name="G3 (Bethesda)">
        <title>Genome assembly and association tests identify interacting loci associated with vigor, precocity, and sex in interspecific pistachio rootstocks.</title>
        <authorList>
            <person name="Palmer W."/>
            <person name="Jacygrad E."/>
            <person name="Sagayaradj S."/>
            <person name="Cavanaugh K."/>
            <person name="Han R."/>
            <person name="Bertier L."/>
            <person name="Beede B."/>
            <person name="Kafkas S."/>
            <person name="Golino D."/>
            <person name="Preece J."/>
            <person name="Michelmore R."/>
        </authorList>
    </citation>
    <scope>NUCLEOTIDE SEQUENCE [LARGE SCALE GENOMIC DNA]</scope>
</reference>
<name>A0ACC1BI11_9ROSI</name>
<protein>
    <submittedName>
        <fullName evidence="1">Uncharacterized protein</fullName>
    </submittedName>
</protein>
<accession>A0ACC1BI11</accession>
<organism evidence="1 2">
    <name type="scientific">Pistacia atlantica</name>
    <dbReference type="NCBI Taxonomy" id="434234"/>
    <lineage>
        <taxon>Eukaryota</taxon>
        <taxon>Viridiplantae</taxon>
        <taxon>Streptophyta</taxon>
        <taxon>Embryophyta</taxon>
        <taxon>Tracheophyta</taxon>
        <taxon>Spermatophyta</taxon>
        <taxon>Magnoliopsida</taxon>
        <taxon>eudicotyledons</taxon>
        <taxon>Gunneridae</taxon>
        <taxon>Pentapetalae</taxon>
        <taxon>rosids</taxon>
        <taxon>malvids</taxon>
        <taxon>Sapindales</taxon>
        <taxon>Anacardiaceae</taxon>
        <taxon>Pistacia</taxon>
    </lineage>
</organism>
<comment type="caution">
    <text evidence="1">The sequence shown here is derived from an EMBL/GenBank/DDBJ whole genome shotgun (WGS) entry which is preliminary data.</text>
</comment>
<evidence type="ECO:0000313" key="1">
    <source>
        <dbReference type="EMBL" id="KAJ0098574.1"/>
    </source>
</evidence>
<gene>
    <name evidence="1" type="ORF">Patl1_20289</name>
</gene>
<sequence length="115" mass="13702">MATLHTLKEMATDFMKLERFDGGNFIRWQRMIHFLLVSLQVAYVLNTPKPKETEDETIAETRKWHKFEHDDEICKGHMLNAMSDALFDIYQGVPTTRELWEKLETKYMKEDATKF</sequence>
<keyword evidence="2" id="KW-1185">Reference proteome</keyword>